<dbReference type="InterPro" id="IPR036291">
    <property type="entry name" value="NAD(P)-bd_dom_sf"/>
</dbReference>
<evidence type="ECO:0000313" key="17">
    <source>
        <dbReference type="EMBL" id="MFC4825646.1"/>
    </source>
</evidence>
<protein>
    <recommendedName>
        <fullName evidence="3 8">Glutamyl-tRNA reductase</fullName>
        <shortName evidence="8">GluTR</shortName>
        <ecNumber evidence="3 8">1.2.1.70</ecNumber>
    </recommendedName>
</protein>
<dbReference type="InterPro" id="IPR000343">
    <property type="entry name" value="4pyrrol_synth_GluRdtase"/>
</dbReference>
<dbReference type="InterPro" id="IPR036453">
    <property type="entry name" value="GluRdtase_dimer_dom_sf"/>
</dbReference>
<comment type="function">
    <text evidence="8">Catalyzes the NADPH-dependent reduction of glutamyl-tRNA(Glu) to glutamate 1-semialdehyde (GSA).</text>
</comment>
<dbReference type="InterPro" id="IPR015895">
    <property type="entry name" value="4pyrrol_synth_GluRdtase_N"/>
</dbReference>
<dbReference type="InterPro" id="IPR015896">
    <property type="entry name" value="4pyrrol_synth_GluRdtase_dimer"/>
</dbReference>
<comment type="subunit">
    <text evidence="8">Homodimer.</text>
</comment>
<dbReference type="SUPFAM" id="SSF69742">
    <property type="entry name" value="Glutamyl tRNA-reductase catalytic, N-terminal domain"/>
    <property type="match status" value="1"/>
</dbReference>
<dbReference type="InterPro" id="IPR018214">
    <property type="entry name" value="GluRdtase_CS"/>
</dbReference>
<dbReference type="Pfam" id="PF00745">
    <property type="entry name" value="GlutR_dimer"/>
    <property type="match status" value="1"/>
</dbReference>
<keyword evidence="4 8" id="KW-0521">NADP</keyword>
<dbReference type="HAMAP" id="MF_00087">
    <property type="entry name" value="Glu_tRNA_reductase"/>
    <property type="match status" value="1"/>
</dbReference>
<name>A0ABD5Q541_9EURY</name>
<dbReference type="EMBL" id="JBHSHT010000002">
    <property type="protein sequence ID" value="MFC4825646.1"/>
    <property type="molecule type" value="Genomic_DNA"/>
</dbReference>
<dbReference type="Proteomes" id="UP001595945">
    <property type="component" value="Unassembled WGS sequence"/>
</dbReference>
<dbReference type="PANTHER" id="PTHR43013:SF1">
    <property type="entry name" value="GLUTAMYL-TRNA REDUCTASE"/>
    <property type="match status" value="1"/>
</dbReference>
<dbReference type="Gene3D" id="3.30.460.30">
    <property type="entry name" value="Glutamyl-tRNA reductase, N-terminal domain"/>
    <property type="match status" value="1"/>
</dbReference>
<dbReference type="RefSeq" id="WP_254268706.1">
    <property type="nucleotide sequence ID" value="NZ_CP100400.1"/>
</dbReference>
<dbReference type="PANTHER" id="PTHR43013">
    <property type="entry name" value="GLUTAMYL-TRNA REDUCTASE"/>
    <property type="match status" value="1"/>
</dbReference>
<comment type="catalytic activity">
    <reaction evidence="7 8 13">
        <text>(S)-4-amino-5-oxopentanoate + tRNA(Glu) + NADP(+) = L-glutamyl-tRNA(Glu) + NADPH + H(+)</text>
        <dbReference type="Rhea" id="RHEA:12344"/>
        <dbReference type="Rhea" id="RHEA-COMP:9663"/>
        <dbReference type="Rhea" id="RHEA-COMP:9680"/>
        <dbReference type="ChEBI" id="CHEBI:15378"/>
        <dbReference type="ChEBI" id="CHEBI:57501"/>
        <dbReference type="ChEBI" id="CHEBI:57783"/>
        <dbReference type="ChEBI" id="CHEBI:58349"/>
        <dbReference type="ChEBI" id="CHEBI:78442"/>
        <dbReference type="ChEBI" id="CHEBI:78520"/>
        <dbReference type="EC" id="1.2.1.70"/>
    </reaction>
</comment>
<proteinExistence type="inferred from homology"/>
<evidence type="ECO:0000256" key="11">
    <source>
        <dbReference type="PIRSR" id="PIRSR000445-3"/>
    </source>
</evidence>
<dbReference type="Pfam" id="PF05201">
    <property type="entry name" value="GlutR_N"/>
    <property type="match status" value="1"/>
</dbReference>
<evidence type="ECO:0000256" key="6">
    <source>
        <dbReference type="ARBA" id="ARBA00023244"/>
    </source>
</evidence>
<evidence type="ECO:0000259" key="14">
    <source>
        <dbReference type="Pfam" id="PF00745"/>
    </source>
</evidence>
<dbReference type="AlphaFoldDB" id="A0ABD5Q541"/>
<feature type="site" description="Important for activity" evidence="8 12">
    <location>
        <position position="95"/>
    </location>
</feature>
<dbReference type="InterPro" id="IPR006151">
    <property type="entry name" value="Shikm_DH/Glu-tRNA_Rdtase"/>
</dbReference>
<dbReference type="InterPro" id="IPR036343">
    <property type="entry name" value="GluRdtase_N_sf"/>
</dbReference>
<dbReference type="CDD" id="cd05213">
    <property type="entry name" value="NAD_bind_Glutamyl_tRNA_reduct"/>
    <property type="match status" value="1"/>
</dbReference>
<dbReference type="GO" id="GO:0006782">
    <property type="term" value="P:protoporphyrinogen IX biosynthetic process"/>
    <property type="evidence" value="ECO:0007669"/>
    <property type="project" value="UniProtKB-UniRule"/>
</dbReference>
<evidence type="ECO:0000313" key="18">
    <source>
        <dbReference type="Proteomes" id="UP001595945"/>
    </source>
</evidence>
<evidence type="ECO:0000259" key="16">
    <source>
        <dbReference type="Pfam" id="PF05201"/>
    </source>
</evidence>
<dbReference type="Pfam" id="PF01488">
    <property type="entry name" value="Shikimate_DH"/>
    <property type="match status" value="1"/>
</dbReference>
<dbReference type="Gene3D" id="3.40.50.720">
    <property type="entry name" value="NAD(P)-binding Rossmann-like Domain"/>
    <property type="match status" value="1"/>
</dbReference>
<sequence length="455" mass="48408">MSAATGVVSGIRISHDRASLDAVEAACHPDEEAILQRLLDVPGVHEAFVLQTCNRFEAYVVTDGDAAGQAVLDDFAPDVGGHSVVEMGHEQSLRHLLRVAAGLESLVLGEDQILGQIRDAYTLAHESGALGPMLDVAVTKAIHVGERARTETDINDGAVSVGSAAVKLLDAETDLDDATALVVGAGEMGTIAAHALADTDVETLYVANRSFDGAVEVTDVVDHADARAVTLDELGETLDAADVVVSATGSEGHVIDADDFHDAGEVRVVDIAQPRDVSPAANAVNGVTVHGMAALESVTDETERRRRAAAESVEAMIDREFDHLLESYKRKRADEVISAMYESAERVKERQLSEAFSKLDAHGDLNDDQREVVTSLADALVSQLLAPPTSSLRDAAAEDDWGTINTALQLFDPDFGEDGRPPEFVREQFGDGDIPDEVAEQMPDDVRTMIAGDDD</sequence>
<evidence type="ECO:0000256" key="5">
    <source>
        <dbReference type="ARBA" id="ARBA00023002"/>
    </source>
</evidence>
<keyword evidence="6 8" id="KW-0627">Porphyrin biosynthesis</keyword>
<dbReference type="PROSITE" id="PS00747">
    <property type="entry name" value="GLUTR"/>
    <property type="match status" value="1"/>
</dbReference>
<feature type="binding site" evidence="8 10">
    <location>
        <position position="105"/>
    </location>
    <ligand>
        <name>substrate</name>
    </ligand>
</feature>
<feature type="domain" description="Tetrapyrrole biosynthesis glutamyl-tRNA reductase dimerisation" evidence="14">
    <location>
        <begin position="313"/>
        <end position="412"/>
    </location>
</feature>
<comment type="miscellaneous">
    <text evidence="8">During catalysis, the active site Cys acts as a nucleophile attacking the alpha-carbonyl group of tRNA-bound glutamate with the formation of a thioester intermediate between enzyme and glutamate, and the concomitant release of tRNA(Glu). The thioester intermediate is finally reduced by direct hydride transfer from NADPH, to form the product GSA.</text>
</comment>
<evidence type="ECO:0000256" key="13">
    <source>
        <dbReference type="RuleBase" id="RU000584"/>
    </source>
</evidence>
<accession>A0ABD5Q541</accession>
<keyword evidence="18" id="KW-1185">Reference proteome</keyword>
<dbReference type="GeneID" id="73043633"/>
<gene>
    <name evidence="8 17" type="primary">hemA</name>
    <name evidence="17" type="ORF">ACFO9K_15415</name>
</gene>
<evidence type="ECO:0000256" key="12">
    <source>
        <dbReference type="PIRSR" id="PIRSR000445-4"/>
    </source>
</evidence>
<feature type="binding site" evidence="8 11">
    <location>
        <begin position="184"/>
        <end position="189"/>
    </location>
    <ligand>
        <name>NADP(+)</name>
        <dbReference type="ChEBI" id="CHEBI:58349"/>
    </ligand>
</feature>
<evidence type="ECO:0000256" key="4">
    <source>
        <dbReference type="ARBA" id="ARBA00022857"/>
    </source>
</evidence>
<evidence type="ECO:0000259" key="15">
    <source>
        <dbReference type="Pfam" id="PF01488"/>
    </source>
</evidence>
<evidence type="ECO:0000256" key="1">
    <source>
        <dbReference type="ARBA" id="ARBA00005059"/>
    </source>
</evidence>
<evidence type="ECO:0000256" key="3">
    <source>
        <dbReference type="ARBA" id="ARBA00012970"/>
    </source>
</evidence>
<comment type="similarity">
    <text evidence="2 8 13">Belongs to the glutamyl-tRNA reductase family.</text>
</comment>
<evidence type="ECO:0000256" key="9">
    <source>
        <dbReference type="PIRSR" id="PIRSR000445-1"/>
    </source>
</evidence>
<evidence type="ECO:0000256" key="8">
    <source>
        <dbReference type="HAMAP-Rule" id="MF_00087"/>
    </source>
</evidence>
<comment type="pathway">
    <text evidence="1 8 13">Porphyrin-containing compound metabolism; protoporphyrin-IX biosynthesis; 5-aminolevulinate from L-glutamyl-tRNA(Glu): step 1/2.</text>
</comment>
<feature type="domain" description="Quinate/shikimate 5-dehydrogenase/glutamyl-tRNA reductase" evidence="15">
    <location>
        <begin position="174"/>
        <end position="298"/>
    </location>
</feature>
<evidence type="ECO:0000256" key="7">
    <source>
        <dbReference type="ARBA" id="ARBA00047464"/>
    </source>
</evidence>
<dbReference type="SUPFAM" id="SSF51735">
    <property type="entry name" value="NAD(P)-binding Rossmann-fold domains"/>
    <property type="match status" value="1"/>
</dbReference>
<feature type="active site" description="Nucleophile" evidence="8 9">
    <location>
        <position position="53"/>
    </location>
</feature>
<comment type="domain">
    <text evidence="8">Possesses an unusual extended V-shaped dimeric structure with each monomer consisting of three distinct domains arranged along a curved 'spinal' alpha-helix. The N-terminal catalytic domain specifically recognizes the glutamate moiety of the substrate. The second domain is the NADPH-binding domain, and the third C-terminal domain is responsible for dimerization.</text>
</comment>
<feature type="binding site" evidence="8 10">
    <location>
        <position position="116"/>
    </location>
    <ligand>
        <name>substrate</name>
    </ligand>
</feature>
<keyword evidence="5 8" id="KW-0560">Oxidoreductase</keyword>
<feature type="binding site" evidence="8 10">
    <location>
        <begin position="52"/>
        <end position="55"/>
    </location>
    <ligand>
        <name>substrate</name>
    </ligand>
</feature>
<organism evidence="17 18">
    <name type="scientific">Halorussus aquaticus</name>
    <dbReference type="NCBI Taxonomy" id="2953748"/>
    <lineage>
        <taxon>Archaea</taxon>
        <taxon>Methanobacteriati</taxon>
        <taxon>Methanobacteriota</taxon>
        <taxon>Stenosarchaea group</taxon>
        <taxon>Halobacteria</taxon>
        <taxon>Halobacteriales</taxon>
        <taxon>Haladaptataceae</taxon>
        <taxon>Halorussus</taxon>
    </lineage>
</organism>
<dbReference type="FunFam" id="3.30.460.30:FF:000001">
    <property type="entry name" value="Glutamyl-tRNA reductase"/>
    <property type="match status" value="1"/>
</dbReference>
<reference evidence="17 18" key="1">
    <citation type="journal article" date="2019" name="Int. J. Syst. Evol. Microbiol.">
        <title>The Global Catalogue of Microorganisms (GCM) 10K type strain sequencing project: providing services to taxonomists for standard genome sequencing and annotation.</title>
        <authorList>
            <consortium name="The Broad Institute Genomics Platform"/>
            <consortium name="The Broad Institute Genome Sequencing Center for Infectious Disease"/>
            <person name="Wu L."/>
            <person name="Ma J."/>
        </authorList>
    </citation>
    <scope>NUCLEOTIDE SEQUENCE [LARGE SCALE GENOMIC DNA]</scope>
    <source>
        <strain evidence="17 18">XZYJ18</strain>
    </source>
</reference>
<feature type="domain" description="Glutamyl-tRNA reductase N-terminal" evidence="16">
    <location>
        <begin position="11"/>
        <end position="152"/>
    </location>
</feature>
<comment type="caution">
    <text evidence="17">The sequence shown here is derived from an EMBL/GenBank/DDBJ whole genome shotgun (WGS) entry which is preliminary data.</text>
</comment>
<dbReference type="GO" id="GO:0008883">
    <property type="term" value="F:glutamyl-tRNA reductase activity"/>
    <property type="evidence" value="ECO:0007669"/>
    <property type="project" value="UniProtKB-UniRule"/>
</dbReference>
<dbReference type="SUPFAM" id="SSF69075">
    <property type="entry name" value="Glutamyl tRNA-reductase dimerization domain"/>
    <property type="match status" value="1"/>
</dbReference>
<evidence type="ECO:0000256" key="10">
    <source>
        <dbReference type="PIRSR" id="PIRSR000445-2"/>
    </source>
</evidence>
<dbReference type="EC" id="1.2.1.70" evidence="3 8"/>
<evidence type="ECO:0000256" key="2">
    <source>
        <dbReference type="ARBA" id="ARBA00005916"/>
    </source>
</evidence>
<dbReference type="PIRSF" id="PIRSF000445">
    <property type="entry name" value="4pyrrol_synth_GluRdtase"/>
    <property type="match status" value="1"/>
</dbReference>
<dbReference type="NCBIfam" id="TIGR01035">
    <property type="entry name" value="hemA"/>
    <property type="match status" value="1"/>
</dbReference>
<feature type="binding site" evidence="8 10">
    <location>
        <begin position="110"/>
        <end position="112"/>
    </location>
    <ligand>
        <name>substrate</name>
    </ligand>
</feature>